<keyword evidence="3" id="KW-1185">Reference proteome</keyword>
<dbReference type="KEGG" id="vg:80559562"/>
<evidence type="ECO:0000256" key="1">
    <source>
        <dbReference type="SAM" id="Phobius"/>
    </source>
</evidence>
<sequence length="41" mass="4271">MNSPATHAALEYLIVGFILAGVIFSLGAWLLPGAPDDEGDQ</sequence>
<evidence type="ECO:0000313" key="3">
    <source>
        <dbReference type="Proteomes" id="UP000828207"/>
    </source>
</evidence>
<organism evidence="2 3">
    <name type="scientific">Gordonia phage Jojo24</name>
    <dbReference type="NCBI Taxonomy" id="2859476"/>
    <lineage>
        <taxon>Viruses</taxon>
        <taxon>Duplodnaviria</taxon>
        <taxon>Heunggongvirae</taxon>
        <taxon>Uroviricota</taxon>
        <taxon>Caudoviricetes</taxon>
        <taxon>Santhisvirus</taxon>
        <taxon>Santhisvirus jojo24</taxon>
    </lineage>
</organism>
<dbReference type="Proteomes" id="UP000828207">
    <property type="component" value="Segment"/>
</dbReference>
<gene>
    <name evidence="2" type="primary">33</name>
    <name evidence="2" type="ORF">SEA_JOJO24_33</name>
</gene>
<accession>A0AAE7SMJ3</accession>
<name>A0AAE7SMJ3_9CAUD</name>
<keyword evidence="1" id="KW-1133">Transmembrane helix</keyword>
<reference evidence="2 3" key="1">
    <citation type="submission" date="2021-05" db="EMBL/GenBank/DDBJ databases">
        <authorList>
            <person name="Baker S."/>
            <person name="Berry C."/>
            <person name="Boyle S."/>
            <person name="Bradley W."/>
            <person name="Brown D."/>
            <person name="Doyle R."/>
            <person name="Edwards M."/>
            <person name="Filijan P."/>
            <person name="Harvey R."/>
            <person name="Hernandez-Ramos J."/>
            <person name="Huynh R."/>
            <person name="Keppelmann E."/>
            <person name="Mahoney J."/>
            <person name="Matthiesen J."/>
            <person name="Naquin D."/>
            <person name="Pearson A."/>
            <person name="Ramirez R.F."/>
            <person name="Rementeria N."/>
            <person name="Singleton Z."/>
            <person name="Smith K."/>
            <person name="Statley K."/>
            <person name="Thomas T."/>
            <person name="Trautner M."/>
            <person name="Vakili B."/>
            <person name="Austen M."/>
            <person name="Brown E."/>
            <person name="Edwards A."/>
            <person name="Garibay O.J."/>
            <person name="Goodwin S."/>
            <person name="Hlaing E."/>
            <person name="Hyndman S."/>
            <person name="Marchetti N."/>
            <person name="Marshall-Inman S."/>
            <person name="Mathis R."/>
            <person name="Medina L."/>
            <person name="Nicacio B."/>
            <person name="Park J."/>
            <person name="Sabanal H."/>
            <person name="Sheldon M."/>
            <person name="Solis K."/>
            <person name="Stargell G."/>
            <person name="Wardrop K."/>
            <person name="Yan S."/>
            <person name="Zamudio L."/>
            <person name="Schleif M.C."/>
            <person name="Hinz J.M."/>
            <person name="Davis W.B."/>
            <person name="Pollenz R.S."/>
            <person name="Garlena R.A."/>
            <person name="Russell D.A."/>
            <person name="Pope W.H."/>
            <person name="Jacobs-Sera D."/>
            <person name="Hatfull G.F."/>
        </authorList>
    </citation>
    <scope>NUCLEOTIDE SEQUENCE [LARGE SCALE GENOMIC DNA]</scope>
</reference>
<dbReference type="EMBL" id="MZ209302">
    <property type="protein sequence ID" value="QXO13130.1"/>
    <property type="molecule type" value="Genomic_DNA"/>
</dbReference>
<proteinExistence type="predicted"/>
<protein>
    <submittedName>
        <fullName evidence="2">Membrane protein</fullName>
    </submittedName>
</protein>
<dbReference type="GeneID" id="80559562"/>
<keyword evidence="1" id="KW-0812">Transmembrane</keyword>
<feature type="transmembrane region" description="Helical" evidence="1">
    <location>
        <begin position="12"/>
        <end position="31"/>
    </location>
</feature>
<dbReference type="RefSeq" id="YP_010842760.1">
    <property type="nucleotide sequence ID" value="NC_079145.1"/>
</dbReference>
<evidence type="ECO:0000313" key="2">
    <source>
        <dbReference type="EMBL" id="QXO13130.1"/>
    </source>
</evidence>
<keyword evidence="1" id="KW-0472">Membrane</keyword>